<evidence type="ECO:0000313" key="2">
    <source>
        <dbReference type="Proteomes" id="UP000241854"/>
    </source>
</evidence>
<organism evidence="1 2">
    <name type="scientific">Campylobacter concisus</name>
    <dbReference type="NCBI Taxonomy" id="199"/>
    <lineage>
        <taxon>Bacteria</taxon>
        <taxon>Pseudomonadati</taxon>
        <taxon>Campylobacterota</taxon>
        <taxon>Epsilonproteobacteria</taxon>
        <taxon>Campylobacterales</taxon>
        <taxon>Campylobacteraceae</taxon>
        <taxon>Campylobacter</taxon>
    </lineage>
</organism>
<proteinExistence type="predicted"/>
<gene>
    <name evidence="1" type="ORF">CCS77_1877</name>
</gene>
<accession>A0A2R4P2M6</accession>
<evidence type="ECO:0000313" key="1">
    <source>
        <dbReference type="EMBL" id="AVX44938.1"/>
    </source>
</evidence>
<dbReference type="EMBL" id="CP021642">
    <property type="protein sequence ID" value="AVX44938.1"/>
    <property type="molecule type" value="Genomic_DNA"/>
</dbReference>
<name>A0A2R4P2M6_9BACT</name>
<reference evidence="1 2" key="1">
    <citation type="journal article" date="2018" name="Emerg. Microbes Infect.">
        <title>Genomic analysis of oral Campylobacter concisus strains identified a potential bacterial molecular marker associated with active Crohn's disease.</title>
        <authorList>
            <person name="Liu F."/>
            <person name="Ma R."/>
            <person name="Tay C.Y.A."/>
            <person name="Octavia S."/>
            <person name="Lan R."/>
            <person name="Chung H.K.L."/>
            <person name="Riordan S.M."/>
            <person name="Grimm M.C."/>
            <person name="Leong R.W."/>
            <person name="Tanaka M.M."/>
            <person name="Connor S."/>
            <person name="Zhang L."/>
        </authorList>
    </citation>
    <scope>NUCLEOTIDE SEQUENCE [LARGE SCALE GENOMIC DNA]</scope>
    <source>
        <strain evidence="1 2">P2CDO4</strain>
    </source>
</reference>
<dbReference type="Proteomes" id="UP000241854">
    <property type="component" value="Chromosome"/>
</dbReference>
<dbReference type="AlphaFoldDB" id="A0A2R4P2M6"/>
<sequence length="47" mass="5756">MFSKIKKYLNYLKFINNTFTFIFNINLREILSKNLARKLAKFIILRD</sequence>
<protein>
    <submittedName>
        <fullName evidence="1">Uncharacterized protein</fullName>
    </submittedName>
</protein>